<proteinExistence type="predicted"/>
<gene>
    <name evidence="1" type="ORF">GUJ93_ZPchr0013g34244</name>
</gene>
<comment type="caution">
    <text evidence="1">The sequence shown here is derived from an EMBL/GenBank/DDBJ whole genome shotgun (WGS) entry which is preliminary data.</text>
</comment>
<name>A0A8J5X6X3_ZIZPA</name>
<organism evidence="1 2">
    <name type="scientific">Zizania palustris</name>
    <name type="common">Northern wild rice</name>
    <dbReference type="NCBI Taxonomy" id="103762"/>
    <lineage>
        <taxon>Eukaryota</taxon>
        <taxon>Viridiplantae</taxon>
        <taxon>Streptophyta</taxon>
        <taxon>Embryophyta</taxon>
        <taxon>Tracheophyta</taxon>
        <taxon>Spermatophyta</taxon>
        <taxon>Magnoliopsida</taxon>
        <taxon>Liliopsida</taxon>
        <taxon>Poales</taxon>
        <taxon>Poaceae</taxon>
        <taxon>BOP clade</taxon>
        <taxon>Oryzoideae</taxon>
        <taxon>Oryzeae</taxon>
        <taxon>Zizaniinae</taxon>
        <taxon>Zizania</taxon>
    </lineage>
</organism>
<reference evidence="1" key="1">
    <citation type="journal article" date="2021" name="bioRxiv">
        <title>Whole Genome Assembly and Annotation of Northern Wild Rice, Zizania palustris L., Supports a Whole Genome Duplication in the Zizania Genus.</title>
        <authorList>
            <person name="Haas M."/>
            <person name="Kono T."/>
            <person name="Macchietto M."/>
            <person name="Millas R."/>
            <person name="McGilp L."/>
            <person name="Shao M."/>
            <person name="Duquette J."/>
            <person name="Hirsch C.N."/>
            <person name="Kimball J."/>
        </authorList>
    </citation>
    <scope>NUCLEOTIDE SEQUENCE</scope>
    <source>
        <tissue evidence="1">Fresh leaf tissue</tissue>
    </source>
</reference>
<protein>
    <submittedName>
        <fullName evidence="1">Uncharacterized protein</fullName>
    </submittedName>
</protein>
<reference evidence="1" key="2">
    <citation type="submission" date="2021-02" db="EMBL/GenBank/DDBJ databases">
        <authorList>
            <person name="Kimball J.A."/>
            <person name="Haas M.W."/>
            <person name="Macchietto M."/>
            <person name="Kono T."/>
            <person name="Duquette J."/>
            <person name="Shao M."/>
        </authorList>
    </citation>
    <scope>NUCLEOTIDE SEQUENCE</scope>
    <source>
        <tissue evidence="1">Fresh leaf tissue</tissue>
    </source>
</reference>
<dbReference type="EMBL" id="JAAALK010000079">
    <property type="protein sequence ID" value="KAG8098767.1"/>
    <property type="molecule type" value="Genomic_DNA"/>
</dbReference>
<evidence type="ECO:0000313" key="2">
    <source>
        <dbReference type="Proteomes" id="UP000729402"/>
    </source>
</evidence>
<keyword evidence="2" id="KW-1185">Reference proteome</keyword>
<dbReference type="Proteomes" id="UP000729402">
    <property type="component" value="Unassembled WGS sequence"/>
</dbReference>
<sequence length="212" mass="23708">MQCIQVATLLHQDTLVTPARIPHRKDTLHHLRNIHPPATLLLNIHHLPTVVDIRHLPTVVDIRHRKVDIRQRRIHIHNNQLQEGMHSNLQAILRLVTQVMVIPHLCKAAVVVCLEYSEAAAMVRAHLQVALGRCSPEVLRWRPQPWERTKHNTVAALTGCTAALASSRKASSSMASTVNTRGCLGAGDRSHPNSNRSISPNYGYHCIVSPPY</sequence>
<accession>A0A8J5X6X3</accession>
<dbReference type="AlphaFoldDB" id="A0A8J5X6X3"/>
<evidence type="ECO:0000313" key="1">
    <source>
        <dbReference type="EMBL" id="KAG8098767.1"/>
    </source>
</evidence>